<dbReference type="FunFam" id="3.40.50.2000:FF:000082">
    <property type="entry name" value="Glycosyltransferase"/>
    <property type="match status" value="1"/>
</dbReference>
<reference evidence="2" key="1">
    <citation type="submission" date="2020-05" db="EMBL/GenBank/DDBJ databases">
        <title>WGS assembly of Panicum virgatum.</title>
        <authorList>
            <person name="Lovell J.T."/>
            <person name="Jenkins J."/>
            <person name="Shu S."/>
            <person name="Juenger T.E."/>
            <person name="Schmutz J."/>
        </authorList>
    </citation>
    <scope>NUCLEOTIDE SEQUENCE</scope>
    <source>
        <strain evidence="2">AP13</strain>
    </source>
</reference>
<dbReference type="GO" id="GO:0035251">
    <property type="term" value="F:UDP-glucosyltransferase activity"/>
    <property type="evidence" value="ECO:0007669"/>
    <property type="project" value="InterPro"/>
</dbReference>
<evidence type="ECO:0000313" key="3">
    <source>
        <dbReference type="Proteomes" id="UP000823388"/>
    </source>
</evidence>
<evidence type="ECO:0000256" key="1">
    <source>
        <dbReference type="ARBA" id="ARBA00022679"/>
    </source>
</evidence>
<protein>
    <recommendedName>
        <fullName evidence="4">Glycosyltransferase</fullName>
    </recommendedName>
</protein>
<dbReference type="PANTHER" id="PTHR48048:SF47">
    <property type="entry name" value="UDP-GLYCOSYLTRANSFERASE 88A1"/>
    <property type="match status" value="1"/>
</dbReference>
<accession>A0A8T0S303</accession>
<name>A0A8T0S303_PANVG</name>
<dbReference type="Proteomes" id="UP000823388">
    <property type="component" value="Chromosome 5N"/>
</dbReference>
<proteinExistence type="predicted"/>
<evidence type="ECO:0008006" key="4">
    <source>
        <dbReference type="Google" id="ProtNLM"/>
    </source>
</evidence>
<dbReference type="Pfam" id="PF00201">
    <property type="entry name" value="UDPGT"/>
    <property type="match status" value="1"/>
</dbReference>
<dbReference type="SUPFAM" id="SSF53756">
    <property type="entry name" value="UDP-Glycosyltransferase/glycogen phosphorylase"/>
    <property type="match status" value="1"/>
</dbReference>
<dbReference type="FunFam" id="3.40.50.2000:FF:000020">
    <property type="entry name" value="Glycosyltransferase"/>
    <property type="match status" value="1"/>
</dbReference>
<dbReference type="OrthoDB" id="5835829at2759"/>
<comment type="caution">
    <text evidence="2">The sequence shown here is derived from an EMBL/GenBank/DDBJ whole genome shotgun (WGS) entry which is preliminary data.</text>
</comment>
<dbReference type="InterPro" id="IPR050481">
    <property type="entry name" value="UDP-glycosyltransf_plant"/>
</dbReference>
<gene>
    <name evidence="2" type="ORF">PVAP13_5NG482100</name>
</gene>
<dbReference type="PANTHER" id="PTHR48048">
    <property type="entry name" value="GLYCOSYLTRANSFERASE"/>
    <property type="match status" value="1"/>
</dbReference>
<keyword evidence="1" id="KW-0808">Transferase</keyword>
<organism evidence="2 3">
    <name type="scientific">Panicum virgatum</name>
    <name type="common">Blackwell switchgrass</name>
    <dbReference type="NCBI Taxonomy" id="38727"/>
    <lineage>
        <taxon>Eukaryota</taxon>
        <taxon>Viridiplantae</taxon>
        <taxon>Streptophyta</taxon>
        <taxon>Embryophyta</taxon>
        <taxon>Tracheophyta</taxon>
        <taxon>Spermatophyta</taxon>
        <taxon>Magnoliopsida</taxon>
        <taxon>Liliopsida</taxon>
        <taxon>Poales</taxon>
        <taxon>Poaceae</taxon>
        <taxon>PACMAD clade</taxon>
        <taxon>Panicoideae</taxon>
        <taxon>Panicodae</taxon>
        <taxon>Paniceae</taxon>
        <taxon>Panicinae</taxon>
        <taxon>Panicum</taxon>
        <taxon>Panicum sect. Hiantes</taxon>
    </lineage>
</organism>
<dbReference type="EMBL" id="CM029046">
    <property type="protein sequence ID" value="KAG2591438.1"/>
    <property type="molecule type" value="Genomic_DNA"/>
</dbReference>
<dbReference type="CDD" id="cd03784">
    <property type="entry name" value="GT1_Gtf-like"/>
    <property type="match status" value="1"/>
</dbReference>
<sequence length="480" mass="52531">MDNGSVKQIVVLYPVGGVGHVDPMTQLAKIFLGHGYDVTTVLIEPPIKSTDSGAGFIERIAASNPCITFHVLPPIPTPDLASSPKHPFLLILELMRQYNGKLESFLRSIPRPRLHSLVIDLFCTHAIDVATKVGVPVYKFFASGAGTLAVFTQLPALLAGRQTGLKELGDAPLEFLGVPPMPASHLVKPLLEHPEDELCGAMMKILRRNAGTRGVLVNTFESLESRALRALRDPQCVPGLVPPPVYAIGPMIGKGGTEREGHECLAWLDAQPQRSVVFLCWGSKGALPKQQLEEIAAGLENSGHRFLWVVRTPAGSDDPKRYWERRGEADLDALLPEGFSERTKDRGLVIKSWAPQVDVLNHPATGAFVTHCGWNSTLEAIAAGVPMLCWPLAGAEQKMNEVFVADDMRVGVEMEGYKEGFITAEEIEAKVRLVLECEEGRKLRERAMELKKEAEEAQEDGGSSRAAFLQFLSDVKNLRE</sequence>
<keyword evidence="3" id="KW-1185">Reference proteome</keyword>
<dbReference type="AlphaFoldDB" id="A0A8T0S303"/>
<dbReference type="Gene3D" id="3.40.50.2000">
    <property type="entry name" value="Glycogen Phosphorylase B"/>
    <property type="match status" value="2"/>
</dbReference>
<dbReference type="InterPro" id="IPR002213">
    <property type="entry name" value="UDP_glucos_trans"/>
</dbReference>
<evidence type="ECO:0000313" key="2">
    <source>
        <dbReference type="EMBL" id="KAG2591438.1"/>
    </source>
</evidence>